<feature type="compositionally biased region" description="Pro residues" evidence="7">
    <location>
        <begin position="1369"/>
        <end position="1394"/>
    </location>
</feature>
<evidence type="ECO:0000259" key="8">
    <source>
        <dbReference type="PROSITE" id="PS51072"/>
    </source>
</evidence>
<feature type="compositionally biased region" description="Polar residues" evidence="7">
    <location>
        <begin position="1000"/>
        <end position="1014"/>
    </location>
</feature>
<feature type="region of interest" description="Disordered" evidence="7">
    <location>
        <begin position="1369"/>
        <end position="1620"/>
    </location>
</feature>
<feature type="compositionally biased region" description="Basic and acidic residues" evidence="7">
    <location>
        <begin position="295"/>
        <end position="304"/>
    </location>
</feature>
<dbReference type="SMART" id="SM00055">
    <property type="entry name" value="FCH"/>
    <property type="match status" value="2"/>
</dbReference>
<feature type="domain" description="MHD" evidence="8">
    <location>
        <begin position="1658"/>
        <end position="1925"/>
    </location>
</feature>
<feature type="region of interest" description="Disordered" evidence="7">
    <location>
        <begin position="722"/>
        <end position="749"/>
    </location>
</feature>
<dbReference type="Pfam" id="PF22699">
    <property type="entry name" value="GMIP-like_FCH"/>
    <property type="match status" value="2"/>
</dbReference>
<keyword evidence="3" id="KW-0254">Endocytosis</keyword>
<feature type="region of interest" description="Disordered" evidence="7">
    <location>
        <begin position="1131"/>
        <end position="1174"/>
    </location>
</feature>
<dbReference type="PANTHER" id="PTHR23065:SF6">
    <property type="entry name" value="F-BAR DOMAIN ONLY PROTEIN 1"/>
    <property type="match status" value="1"/>
</dbReference>
<dbReference type="RefSeq" id="XP_060537614.1">
    <property type="nucleotide sequence ID" value="XM_060681631.1"/>
</dbReference>
<feature type="compositionally biased region" description="Low complexity" evidence="7">
    <location>
        <begin position="1611"/>
        <end position="1620"/>
    </location>
</feature>
<dbReference type="PROSITE" id="PS51741">
    <property type="entry name" value="F_BAR"/>
    <property type="match status" value="1"/>
</dbReference>
<feature type="region of interest" description="Disordered" evidence="7">
    <location>
        <begin position="406"/>
        <end position="459"/>
    </location>
</feature>
<dbReference type="InterPro" id="IPR001060">
    <property type="entry name" value="FCH_dom"/>
</dbReference>
<evidence type="ECO:0000256" key="4">
    <source>
        <dbReference type="ARBA" id="ARBA00023054"/>
    </source>
</evidence>
<evidence type="ECO:0000313" key="10">
    <source>
        <dbReference type="Proteomes" id="UP001652622"/>
    </source>
</evidence>
<dbReference type="SUPFAM" id="SSF103657">
    <property type="entry name" value="BAR/IMD domain-like"/>
    <property type="match status" value="2"/>
</dbReference>
<evidence type="ECO:0000256" key="5">
    <source>
        <dbReference type="ARBA" id="ARBA00023176"/>
    </source>
</evidence>
<keyword evidence="5" id="KW-0472">Membrane</keyword>
<dbReference type="InterPro" id="IPR027267">
    <property type="entry name" value="AH/BAR_dom_sf"/>
</dbReference>
<dbReference type="InterPro" id="IPR028565">
    <property type="entry name" value="MHD"/>
</dbReference>
<dbReference type="PANTHER" id="PTHR23065">
    <property type="entry name" value="PROLINE-SERINE-THREONINE PHOSPHATASE INTERACTING PROTEIN 1"/>
    <property type="match status" value="1"/>
</dbReference>
<feature type="region of interest" description="Disordered" evidence="7">
    <location>
        <begin position="976"/>
        <end position="1116"/>
    </location>
</feature>
<gene>
    <name evidence="11" type="primary">LOC132709015</name>
</gene>
<reference evidence="11" key="1">
    <citation type="submission" date="2025-08" db="UniProtKB">
        <authorList>
            <consortium name="RefSeq"/>
        </authorList>
    </citation>
    <scope>IDENTIFICATION</scope>
    <source>
        <tissue evidence="11">Blood</tissue>
    </source>
</reference>
<evidence type="ECO:0000313" key="11">
    <source>
        <dbReference type="RefSeq" id="XP_060537614.1"/>
    </source>
</evidence>
<evidence type="ECO:0000256" key="3">
    <source>
        <dbReference type="ARBA" id="ARBA00022583"/>
    </source>
</evidence>
<name>A0ABM3YNA8_PANGU</name>
<feature type="region of interest" description="Disordered" evidence="7">
    <location>
        <begin position="484"/>
        <end position="566"/>
    </location>
</feature>
<comment type="subcellular location">
    <subcellularLocation>
        <location evidence="1">Membrane</location>
        <location evidence="1">Clathrin-coated pit</location>
        <topology evidence="1">Peripheral membrane protein</topology>
        <orientation evidence="1">Cytoplasmic side</orientation>
    </subcellularLocation>
</comment>
<feature type="compositionally biased region" description="Basic and acidic residues" evidence="7">
    <location>
        <begin position="729"/>
        <end position="739"/>
    </location>
</feature>
<organism evidence="10 11">
    <name type="scientific">Pantherophis guttatus</name>
    <name type="common">Corn snake</name>
    <name type="synonym">Elaphe guttata</name>
    <dbReference type="NCBI Taxonomy" id="94885"/>
    <lineage>
        <taxon>Eukaryota</taxon>
        <taxon>Metazoa</taxon>
        <taxon>Chordata</taxon>
        <taxon>Craniata</taxon>
        <taxon>Vertebrata</taxon>
        <taxon>Euteleostomi</taxon>
        <taxon>Lepidosauria</taxon>
        <taxon>Squamata</taxon>
        <taxon>Bifurcata</taxon>
        <taxon>Unidentata</taxon>
        <taxon>Episquamata</taxon>
        <taxon>Toxicofera</taxon>
        <taxon>Serpentes</taxon>
        <taxon>Colubroidea</taxon>
        <taxon>Colubridae</taxon>
        <taxon>Colubrinae</taxon>
        <taxon>Pantherophis</taxon>
    </lineage>
</organism>
<dbReference type="Pfam" id="PF10291">
    <property type="entry name" value="muHD"/>
    <property type="match status" value="1"/>
</dbReference>
<dbReference type="GeneID" id="132709015"/>
<feature type="compositionally biased region" description="Low complexity" evidence="7">
    <location>
        <begin position="1462"/>
        <end position="1474"/>
    </location>
</feature>
<comment type="similarity">
    <text evidence="2">Belongs to the FCHO family.</text>
</comment>
<evidence type="ECO:0000256" key="6">
    <source>
        <dbReference type="PROSITE-ProRule" id="PRU01077"/>
    </source>
</evidence>
<feature type="region of interest" description="Disordered" evidence="7">
    <location>
        <begin position="254"/>
        <end position="351"/>
    </location>
</feature>
<keyword evidence="5" id="KW-0168">Coated pit</keyword>
<proteinExistence type="inferred from homology"/>
<feature type="compositionally biased region" description="Low complexity" evidence="7">
    <location>
        <begin position="1099"/>
        <end position="1110"/>
    </location>
</feature>
<dbReference type="InterPro" id="IPR018808">
    <property type="entry name" value="Muniscin_C"/>
</dbReference>
<dbReference type="InterPro" id="IPR054713">
    <property type="entry name" value="GMIP/FCHO2-like_FCH"/>
</dbReference>
<evidence type="ECO:0000256" key="1">
    <source>
        <dbReference type="ARBA" id="ARBA00004283"/>
    </source>
</evidence>
<evidence type="ECO:0000256" key="2">
    <source>
        <dbReference type="ARBA" id="ARBA00011064"/>
    </source>
</evidence>
<keyword evidence="10" id="KW-1185">Reference proteome</keyword>
<feature type="compositionally biased region" description="Gly residues" evidence="7">
    <location>
        <begin position="1024"/>
        <end position="1036"/>
    </location>
</feature>
<feature type="domain" description="F-BAR" evidence="9">
    <location>
        <begin position="1"/>
        <end position="248"/>
    </location>
</feature>
<dbReference type="InterPro" id="IPR031160">
    <property type="entry name" value="F_BAR_dom"/>
</dbReference>
<dbReference type="Proteomes" id="UP001652622">
    <property type="component" value="Unplaced"/>
</dbReference>
<evidence type="ECO:0000259" key="9">
    <source>
        <dbReference type="PROSITE" id="PS51741"/>
    </source>
</evidence>
<sequence>MSYFAEHFWGEKNQGFDVLYHNMKHGQISAKELADFVRERAAVEEAYAKSMVKMSKMAGNSTQLGTFAPLWEVFRISSDKLALCHAELVKKLQDLIKEIGRYGEEQLRAHRKSKDEVAGTLEAVQQLQGAAQHLPKAKEAFHSRCQELERLRREGASQKEMDKAELKSRKAVDALRRTVEKYNVARADFEQKMLDSAVRFQEVEESHLQHLKSLVGSYIHSVEDTHVQIGQVQEEFKQNMENIGVETLLRNFAESKGTGCHPPGPLDLEELSMMSSSQEGPKRSRSKAFRIPGLGRKERGRDLGESPEADSGPPEVDEEGFTVRPEMNQNGEHSSRFCSSSDSDYDDEDPPKFYIRIKPIQPPERVGSAATSAATEQLKASVGSLILPPCVGGTMKRHSSRHLKTFPSAAAVPTDSGPAPGAGERGGRPGSAATPNLVPRMSSCDGQSKPEALPASALFGPPLESAFENEAFAAPRAYLLASSPSPFSSSSPENVEDSGLDSPPHLAMGPSPDSRLWSSRPATPLSPPGPKDPQGGHRVPGQPRDPSARGQTQPLAASALSPPGCPFRGRARLGGIRGLVAPCRGPGLLHLLPSAGTPPAPLPGPPGAATWTAGAPLPPMPPLSTGEKNQGFDVLYHNMKHGQISAKELADFVRERVCSCGCKTGKNPTLAQLAAQGRQQNSLLGPGESRRGSLRELWLFADPIRPGSLGANVGNCGGADGQAGWAGKGRQEQAGREFLQRGNSETKPPPLQISSRIAVYVEAAVEEAYAKSMVKMSKMAGNSTQLGTFAPLWEVFRISSDKLALCHAELVKKLQDLIKEIGRYGEEQLRAHRKSKDEVAGTLEAVQQLQGAAQHLPKAKEAFHSRCQELERLRREGASQKEMDKAELKSRKAVDALRRTVEKYNVARADFEQKMLDSAVRFQEVEESHLQHLKSLVGSYIHSVEDTHVQIGQVQEEFKQNMENIGVETLLRNFAESKGTGCHPPGPLDLEELSMMSSSQEGKAQAQPQQSLPHSRTRAQGARAGLGGVSGGGFGGEDAPSKAVQLSGPDPPPTITFLDSAPREHSSRFCSSSDSDYDDEDPPKFYIRIKPIPPPERVGSAATSAATGAAEGLSGQPHPAALRGGHLKTFPSAAAVPTDSGPAPGAGERGGRPGSAATPNLVPRMSSCDGQSKPEALPASALFGPPLESAFENEAFAGREAPEPLSEASAAVLSAVCGGSLDGRFLHCPWLTPRGRNSVPLGKRKRLLSMEVLRPTMTVKVGWGTLPAEGSFAPVSAEVWTPLSLGANGRQCLMVARPFPKRVLGGPRPPEALAWRGARSPARCQLPAQPLSCTAPGPAELQEESAPMAGAAGLEPPMYLGWPPEPTCWPPAPPPSPPPPPRPRGPQAGTPPPHLAMGPSPDSRLWSSRPATPLSPPGQRTPKGAIVFRGSRGTLLPEDRPNPWLPQPSAPQDARFGAEPDWAGSGASWPPAGARAFSTCSPDFSSEAGLGGRRLWVSRPRSPAASDGAPRTGERDSCLSSNSASSSSSSPAPLSSGDSTSPSPWAPRGRDLDSRGPSASDASSEHAAFPPSAPHAWPPTAAPVRRTLSKRPSAMSASSLGGETPRSFSPAPLTALTSSQSTSALTERGLFMAGQPQQPPALGVSRGPSPVVLGSQGALPVATAFTEYIHAYFKGQNADSCLVKVTGELTMSFPAGIIRVFSSAPAPPVLSFRLLHTAPIEQFLPNASLLFSDSSQSDPSSRDFWLNMAALTGHLQKQAEQSGAAPYYNVTLLRYQYSRQGQEWAPLQLSVSWECGSEATRVSVDYRYNASALASAVALTNVQVLLPIEEPVANVQPQPKACWNLEEKRLLWRLLDVPSTQGQGGSGRLLASWEPLDGPSRPSPVAAQFTSEGSTVSGADVELVGSGYRMSLVKKRFATGIYLAGS</sequence>
<accession>A0ABM3YNA8</accession>
<protein>
    <submittedName>
        <fullName evidence="11">Uncharacterized protein LOC132709015</fullName>
    </submittedName>
</protein>
<evidence type="ECO:0000256" key="7">
    <source>
        <dbReference type="SAM" id="MobiDB-lite"/>
    </source>
</evidence>
<keyword evidence="4 6" id="KW-0175">Coiled coil</keyword>
<dbReference type="Gene3D" id="1.20.1270.60">
    <property type="entry name" value="Arfaptin homology (AH) domain/BAR domain"/>
    <property type="match status" value="3"/>
</dbReference>
<feature type="compositionally biased region" description="Pro residues" evidence="7">
    <location>
        <begin position="1571"/>
        <end position="1581"/>
    </location>
</feature>
<dbReference type="PROSITE" id="PS51072">
    <property type="entry name" value="MHD"/>
    <property type="match status" value="1"/>
</dbReference>
<feature type="compositionally biased region" description="Low complexity" evidence="7">
    <location>
        <begin position="1518"/>
        <end position="1541"/>
    </location>
</feature>